<dbReference type="RefSeq" id="WP_048878646.1">
    <property type="nucleotide sequence ID" value="NZ_BANC01000040.1"/>
</dbReference>
<accession>A0A0D6PFT9</accession>
<dbReference type="PRINTS" id="PR00081">
    <property type="entry name" value="GDHRDH"/>
</dbReference>
<evidence type="ECO:0000313" key="4">
    <source>
        <dbReference type="EMBL" id="GAN80221.1"/>
    </source>
</evidence>
<dbReference type="GO" id="GO:0016491">
    <property type="term" value="F:oxidoreductase activity"/>
    <property type="evidence" value="ECO:0007669"/>
    <property type="project" value="UniProtKB-KW"/>
</dbReference>
<dbReference type="PANTHER" id="PTHR43943:SF17">
    <property type="entry name" value="3-PHENYLPROPIONATE-DIHYDRODIOL_CINNAMIC ACID-DIHYDRODIOL DEHYDROGENASE"/>
    <property type="match status" value="1"/>
</dbReference>
<reference evidence="4 5" key="1">
    <citation type="submission" date="2012-11" db="EMBL/GenBank/DDBJ databases">
        <title>Whole genome sequence of Acidocella aminolytica 101 = DSM 11237.</title>
        <authorList>
            <person name="Azuma Y."/>
            <person name="Higashiura N."/>
            <person name="Hirakawa H."/>
            <person name="Matsushita K."/>
        </authorList>
    </citation>
    <scope>NUCLEOTIDE SEQUENCE [LARGE SCALE GENOMIC DNA]</scope>
    <source>
        <strain evidence="5">101 / DSM 11237</strain>
    </source>
</reference>
<protein>
    <submittedName>
        <fullName evidence="4">Oxidoreductase/SDR, dehydrogenase</fullName>
    </submittedName>
</protein>
<keyword evidence="2" id="KW-0560">Oxidoreductase</keyword>
<proteinExistence type="inferred from homology"/>
<dbReference type="Proteomes" id="UP000032668">
    <property type="component" value="Unassembled WGS sequence"/>
</dbReference>
<evidence type="ECO:0000256" key="2">
    <source>
        <dbReference type="ARBA" id="ARBA00023002"/>
    </source>
</evidence>
<dbReference type="EMBL" id="BANC01000040">
    <property type="protein sequence ID" value="GAN80221.1"/>
    <property type="molecule type" value="Genomic_DNA"/>
</dbReference>
<dbReference type="PANTHER" id="PTHR43943">
    <property type="entry name" value="DEHYDROGENASE/REDUCTASE (SDR FAMILY) MEMBER 4"/>
    <property type="match status" value="1"/>
</dbReference>
<evidence type="ECO:0000259" key="3">
    <source>
        <dbReference type="SMART" id="SM00822"/>
    </source>
</evidence>
<sequence>MADSYLIIGGTGGIGQALAQRLRVIAPGATLFLTSRSLERASEAAAPLGAVPLALRAEDPESVQAALTEAVAGGELSGLAYCAGSILLKPLAKLTAQDMHDTYALNVTGAALAVQAAAPALAAAQGAVVLFSSVAARQGFAMHTAIGSAKAAVEGMARSLAAELAPKVRVNCIAPSLTETNMAAPITGNPKMKEAIAALHPLPRLGQPHEVAALAAFLLGPDAGWITGEVFGVDGGRASLRTARS</sequence>
<comment type="similarity">
    <text evidence="1">Belongs to the short-chain dehydrogenases/reductases (SDR) family.</text>
</comment>
<dbReference type="Gene3D" id="3.40.50.720">
    <property type="entry name" value="NAD(P)-binding Rossmann-like Domain"/>
    <property type="match status" value="1"/>
</dbReference>
<dbReference type="Pfam" id="PF13561">
    <property type="entry name" value="adh_short_C2"/>
    <property type="match status" value="1"/>
</dbReference>
<dbReference type="InterPro" id="IPR057326">
    <property type="entry name" value="KR_dom"/>
</dbReference>
<dbReference type="STRING" id="1120923.SAMN02746095_02768"/>
<keyword evidence="5" id="KW-1185">Reference proteome</keyword>
<dbReference type="OrthoDB" id="9803333at2"/>
<comment type="caution">
    <text evidence="4">The sequence shown here is derived from an EMBL/GenBank/DDBJ whole genome shotgun (WGS) entry which is preliminary data.</text>
</comment>
<evidence type="ECO:0000313" key="5">
    <source>
        <dbReference type="Proteomes" id="UP000032668"/>
    </source>
</evidence>
<evidence type="ECO:0000256" key="1">
    <source>
        <dbReference type="ARBA" id="ARBA00006484"/>
    </source>
</evidence>
<name>A0A0D6PFT9_9PROT</name>
<feature type="domain" description="Ketoreductase" evidence="3">
    <location>
        <begin position="3"/>
        <end position="176"/>
    </location>
</feature>
<dbReference type="InterPro" id="IPR036291">
    <property type="entry name" value="NAD(P)-bd_dom_sf"/>
</dbReference>
<dbReference type="SMART" id="SM00822">
    <property type="entry name" value="PKS_KR"/>
    <property type="match status" value="1"/>
</dbReference>
<gene>
    <name evidence="4" type="ORF">Aam_040_049</name>
</gene>
<dbReference type="InterPro" id="IPR002347">
    <property type="entry name" value="SDR_fam"/>
</dbReference>
<dbReference type="CDD" id="cd05233">
    <property type="entry name" value="SDR_c"/>
    <property type="match status" value="1"/>
</dbReference>
<dbReference type="SUPFAM" id="SSF51735">
    <property type="entry name" value="NAD(P)-binding Rossmann-fold domains"/>
    <property type="match status" value="1"/>
</dbReference>
<dbReference type="AlphaFoldDB" id="A0A0D6PFT9"/>
<organism evidence="4 5">
    <name type="scientific">Acidocella aminolytica 101 = DSM 11237</name>
    <dbReference type="NCBI Taxonomy" id="1120923"/>
    <lineage>
        <taxon>Bacteria</taxon>
        <taxon>Pseudomonadati</taxon>
        <taxon>Pseudomonadota</taxon>
        <taxon>Alphaproteobacteria</taxon>
        <taxon>Acetobacterales</taxon>
        <taxon>Acidocellaceae</taxon>
        <taxon>Acidocella</taxon>
    </lineage>
</organism>